<dbReference type="EMBL" id="FOMZ01000001">
    <property type="protein sequence ID" value="SFD60517.1"/>
    <property type="molecule type" value="Genomic_DNA"/>
</dbReference>
<feature type="region of interest" description="Disordered" evidence="1">
    <location>
        <begin position="1"/>
        <end position="21"/>
    </location>
</feature>
<dbReference type="RefSeq" id="WP_217641292.1">
    <property type="nucleotide sequence ID" value="NZ_FOMZ01000001.1"/>
</dbReference>
<evidence type="ECO:0000313" key="2">
    <source>
        <dbReference type="EMBL" id="SFD60517.1"/>
    </source>
</evidence>
<keyword evidence="3" id="KW-1185">Reference proteome</keyword>
<proteinExistence type="predicted"/>
<dbReference type="AlphaFoldDB" id="A0A1I1TPM3"/>
<name>A0A1I1TPM3_9ACTN</name>
<dbReference type="SUPFAM" id="SSF54637">
    <property type="entry name" value="Thioesterase/thiol ester dehydrase-isomerase"/>
    <property type="match status" value="1"/>
</dbReference>
<gene>
    <name evidence="2" type="ORF">SAMN04487819_101247</name>
</gene>
<organism evidence="2 3">
    <name type="scientific">Actinopolyspora alba</name>
    <dbReference type="NCBI Taxonomy" id="673379"/>
    <lineage>
        <taxon>Bacteria</taxon>
        <taxon>Bacillati</taxon>
        <taxon>Actinomycetota</taxon>
        <taxon>Actinomycetes</taxon>
        <taxon>Actinopolysporales</taxon>
        <taxon>Actinopolysporaceae</taxon>
        <taxon>Actinopolyspora</taxon>
        <taxon>Actinopolyspora alba group</taxon>
    </lineage>
</organism>
<feature type="compositionally biased region" description="Polar residues" evidence="1">
    <location>
        <begin position="1"/>
        <end position="10"/>
    </location>
</feature>
<dbReference type="Proteomes" id="UP000198716">
    <property type="component" value="Unassembled WGS sequence"/>
</dbReference>
<evidence type="ECO:0000256" key="1">
    <source>
        <dbReference type="SAM" id="MobiDB-lite"/>
    </source>
</evidence>
<evidence type="ECO:0000313" key="3">
    <source>
        <dbReference type="Proteomes" id="UP000198716"/>
    </source>
</evidence>
<sequence length="354" mass="39512">MTAVPTSKTQETAEHDTGGPWDEAVRNLLETSGSTRLRPGYEGCTVSTSLGFRHINYLAEAAVLEHFRSAGLAPGTLYEEFGLGLDVVHIDTRLPKNLHVDDLATLSVKPVHTPDDTRMRFDVTSTVSRAGRSVTNARTVLEVLLRVEPGVDARFPVPAELERFVTERLGTAEPIELAAAPVPRTALDSGRGTTGGRESGQDPVLNELIGADNAFGWKWRVPYFYCHFGDRMPMSGFLRQLEEVVDLFLADRGLDVKRVLDERNWIPVVTHSRLDLLDEVRMEEDLYTVYTVEEVFKSLLYTSRMDCYVVRDGRLVPTATGRITHGYMTQRSGGTWELVTFDESTLRALSGDHR</sequence>
<dbReference type="Gene3D" id="3.10.129.10">
    <property type="entry name" value="Hotdog Thioesterase"/>
    <property type="match status" value="1"/>
</dbReference>
<protein>
    <submittedName>
        <fullName evidence="2">Acyl-CoA thioesterase FadM</fullName>
    </submittedName>
</protein>
<dbReference type="Pfam" id="PF13279">
    <property type="entry name" value="4HBT_2"/>
    <property type="match status" value="1"/>
</dbReference>
<reference evidence="3" key="1">
    <citation type="submission" date="2016-10" db="EMBL/GenBank/DDBJ databases">
        <authorList>
            <person name="Varghese N."/>
            <person name="Submissions S."/>
        </authorList>
    </citation>
    <scope>NUCLEOTIDE SEQUENCE [LARGE SCALE GENOMIC DNA]</scope>
    <source>
        <strain evidence="3">DSM 45004</strain>
    </source>
</reference>
<accession>A0A1I1TPM3</accession>
<dbReference type="InterPro" id="IPR029069">
    <property type="entry name" value="HotDog_dom_sf"/>
</dbReference>